<evidence type="ECO:0000256" key="7">
    <source>
        <dbReference type="PIRSR" id="PIRSR600821-52"/>
    </source>
</evidence>
<proteinExistence type="inferred from homology"/>
<dbReference type="GO" id="GO:0030632">
    <property type="term" value="P:D-alanine biosynthetic process"/>
    <property type="evidence" value="ECO:0007669"/>
    <property type="project" value="UniProtKB-UniRule"/>
</dbReference>
<dbReference type="InterPro" id="IPR020622">
    <property type="entry name" value="Ala_racemase_pyridoxalP-BS"/>
</dbReference>
<dbReference type="SUPFAM" id="SSF51419">
    <property type="entry name" value="PLP-binding barrel"/>
    <property type="match status" value="1"/>
</dbReference>
<dbReference type="CDD" id="cd00430">
    <property type="entry name" value="PLPDE_III_AR"/>
    <property type="match status" value="1"/>
</dbReference>
<keyword evidence="3 5" id="KW-0663">Pyridoxal phosphate</keyword>
<accession>A0A346B2P3</accession>
<comment type="cofactor">
    <cofactor evidence="2 5 6">
        <name>pyridoxal 5'-phosphate</name>
        <dbReference type="ChEBI" id="CHEBI:597326"/>
    </cofactor>
</comment>
<sequence>MNADVLQSTESFSRRPMWAQVDLDAAAYNMQHIRRFVGAHTLIMAVVKADAYGCGAVAMARVFLQNGADQLAVACLDEAVELRRAGITAPILVLGHTDGRRAAEVVGYHIDVAVFHYDDAVLFSQEAERTQQTVRFHIAVDSGMGRIGYKLSERSVEEIKRIRALPCVMMEGIFTHFAVADDAADDACAYTKEQFFQFTQMYRWLWEEGVSFRFRHCDNSAGVLAYPAFFCNMVRPGIIQYGYNPFGAARHPEFVPHPVMSLRCCITHVKRLEEGETVGYGRRFRARRPTLVATLPLGYADGYTRLLSNRADVLVRGRRVPQIGNICMDQCMIDVTDIPDVRVGEECVLFGRQGNEYIGADELARIIGTIPHEVFCNIGRRVPRVYFEKGRCVGRTEYLFQT</sequence>
<gene>
    <name evidence="9" type="primary">alr</name>
    <name evidence="9" type="ORF">DKB62_06640</name>
</gene>
<protein>
    <recommendedName>
        <fullName evidence="5">Alanine racemase</fullName>
        <ecNumber evidence="5">5.1.1.1</ecNumber>
    </recommendedName>
</protein>
<evidence type="ECO:0000256" key="2">
    <source>
        <dbReference type="ARBA" id="ARBA00001933"/>
    </source>
</evidence>
<dbReference type="FunFam" id="2.40.37.10:FF:000006">
    <property type="entry name" value="Alanine racemase"/>
    <property type="match status" value="1"/>
</dbReference>
<evidence type="ECO:0000256" key="6">
    <source>
        <dbReference type="PIRSR" id="PIRSR600821-50"/>
    </source>
</evidence>
<dbReference type="InterPro" id="IPR011079">
    <property type="entry name" value="Ala_racemase_C"/>
</dbReference>
<keyword evidence="10" id="KW-1185">Reference proteome</keyword>
<dbReference type="UniPathway" id="UPA00042">
    <property type="reaction ID" value="UER00497"/>
</dbReference>
<dbReference type="Proteomes" id="UP000254337">
    <property type="component" value="Chromosome"/>
</dbReference>
<feature type="domain" description="Alanine racemase C-terminal" evidence="8">
    <location>
        <begin position="259"/>
        <end position="387"/>
    </location>
</feature>
<evidence type="ECO:0000256" key="3">
    <source>
        <dbReference type="ARBA" id="ARBA00022898"/>
    </source>
</evidence>
<dbReference type="FunFam" id="3.20.20.10:FF:000002">
    <property type="entry name" value="Alanine racemase"/>
    <property type="match status" value="1"/>
</dbReference>
<dbReference type="HAMAP" id="MF_01201">
    <property type="entry name" value="Ala_racemase"/>
    <property type="match status" value="1"/>
</dbReference>
<evidence type="ECO:0000256" key="4">
    <source>
        <dbReference type="ARBA" id="ARBA00023235"/>
    </source>
</evidence>
<dbReference type="GO" id="GO:0030170">
    <property type="term" value="F:pyridoxal phosphate binding"/>
    <property type="evidence" value="ECO:0007669"/>
    <property type="project" value="UniProtKB-UniRule"/>
</dbReference>
<reference evidence="9 10" key="1">
    <citation type="submission" date="2018-05" db="EMBL/GenBank/DDBJ databases">
        <title>Complete genome sequence of Megasphaera sp. AJH120T, isolated from the ceca of a chicken.</title>
        <authorList>
            <person name="Maki J."/>
            <person name="Looft T."/>
        </authorList>
    </citation>
    <scope>NUCLEOTIDE SEQUENCE [LARGE SCALE GENOMIC DNA]</scope>
    <source>
        <strain evidence="9 10">AJH120</strain>
    </source>
</reference>
<feature type="binding site" evidence="5 7">
    <location>
        <position position="146"/>
    </location>
    <ligand>
        <name>substrate</name>
    </ligand>
</feature>
<dbReference type="InterPro" id="IPR009006">
    <property type="entry name" value="Ala_racemase/Decarboxylase_C"/>
</dbReference>
<evidence type="ECO:0000256" key="1">
    <source>
        <dbReference type="ARBA" id="ARBA00000316"/>
    </source>
</evidence>
<name>A0A346B2P3_9FIRM</name>
<evidence type="ECO:0000256" key="5">
    <source>
        <dbReference type="HAMAP-Rule" id="MF_01201"/>
    </source>
</evidence>
<dbReference type="Gene3D" id="3.20.20.10">
    <property type="entry name" value="Alanine racemase"/>
    <property type="match status" value="1"/>
</dbReference>
<feature type="active site" description="Proton acceptor; specific for L-alanine" evidence="5">
    <location>
        <position position="280"/>
    </location>
</feature>
<dbReference type="EMBL" id="CP029462">
    <property type="protein sequence ID" value="AXL22386.1"/>
    <property type="molecule type" value="Genomic_DNA"/>
</dbReference>
<evidence type="ECO:0000259" key="8">
    <source>
        <dbReference type="SMART" id="SM01005"/>
    </source>
</evidence>
<dbReference type="PANTHER" id="PTHR30511">
    <property type="entry name" value="ALANINE RACEMASE"/>
    <property type="match status" value="1"/>
</dbReference>
<comment type="pathway">
    <text evidence="5">Amino-acid biosynthesis; D-alanine biosynthesis; D-alanine from L-alanine: step 1/1.</text>
</comment>
<comment type="function">
    <text evidence="5">Catalyzes the interconversion of L-alanine and D-alanine. May also act on other amino acids.</text>
</comment>
<dbReference type="AlphaFoldDB" id="A0A346B2P3"/>
<dbReference type="KEGG" id="meg:DKB62_06640"/>
<evidence type="ECO:0000313" key="9">
    <source>
        <dbReference type="EMBL" id="AXL22386.1"/>
    </source>
</evidence>
<keyword evidence="4 5" id="KW-0413">Isomerase</keyword>
<dbReference type="Pfam" id="PF01168">
    <property type="entry name" value="Ala_racemase_N"/>
    <property type="match status" value="1"/>
</dbReference>
<dbReference type="PANTHER" id="PTHR30511:SF0">
    <property type="entry name" value="ALANINE RACEMASE, CATABOLIC-RELATED"/>
    <property type="match status" value="1"/>
</dbReference>
<dbReference type="Pfam" id="PF00842">
    <property type="entry name" value="Ala_racemase_C"/>
    <property type="match status" value="1"/>
</dbReference>
<dbReference type="SMART" id="SM01005">
    <property type="entry name" value="Ala_racemase_C"/>
    <property type="match status" value="1"/>
</dbReference>
<dbReference type="PRINTS" id="PR00992">
    <property type="entry name" value="ALARACEMASE"/>
</dbReference>
<dbReference type="NCBIfam" id="TIGR00492">
    <property type="entry name" value="alr"/>
    <property type="match status" value="1"/>
</dbReference>
<dbReference type="InterPro" id="IPR000821">
    <property type="entry name" value="Ala_racemase"/>
</dbReference>
<dbReference type="OrthoDB" id="9813814at2"/>
<organism evidence="9 10">
    <name type="scientific">Megasphaera stantonii</name>
    <dbReference type="NCBI Taxonomy" id="2144175"/>
    <lineage>
        <taxon>Bacteria</taxon>
        <taxon>Bacillati</taxon>
        <taxon>Bacillota</taxon>
        <taxon>Negativicutes</taxon>
        <taxon>Veillonellales</taxon>
        <taxon>Veillonellaceae</taxon>
        <taxon>Megasphaera</taxon>
    </lineage>
</organism>
<dbReference type="SUPFAM" id="SSF50621">
    <property type="entry name" value="Alanine racemase C-terminal domain-like"/>
    <property type="match status" value="1"/>
</dbReference>
<dbReference type="GO" id="GO:0005829">
    <property type="term" value="C:cytosol"/>
    <property type="evidence" value="ECO:0007669"/>
    <property type="project" value="TreeGrafter"/>
</dbReference>
<dbReference type="InterPro" id="IPR029066">
    <property type="entry name" value="PLP-binding_barrel"/>
</dbReference>
<feature type="binding site" evidence="5 7">
    <location>
        <position position="328"/>
    </location>
    <ligand>
        <name>substrate</name>
    </ligand>
</feature>
<dbReference type="GO" id="GO:0009252">
    <property type="term" value="P:peptidoglycan biosynthetic process"/>
    <property type="evidence" value="ECO:0007669"/>
    <property type="project" value="TreeGrafter"/>
</dbReference>
<dbReference type="EC" id="5.1.1.1" evidence="5"/>
<comment type="similarity">
    <text evidence="5">Belongs to the alanine racemase family.</text>
</comment>
<feature type="modified residue" description="N6-(pyridoxal phosphate)lysine" evidence="5 6">
    <location>
        <position position="48"/>
    </location>
</feature>
<dbReference type="Gene3D" id="2.40.37.10">
    <property type="entry name" value="Lyase, Ornithine Decarboxylase, Chain A, domain 1"/>
    <property type="match status" value="1"/>
</dbReference>
<dbReference type="InterPro" id="IPR001608">
    <property type="entry name" value="Ala_racemase_N"/>
</dbReference>
<feature type="active site" description="Proton acceptor; specific for D-alanine" evidence="5">
    <location>
        <position position="48"/>
    </location>
</feature>
<dbReference type="PROSITE" id="PS00395">
    <property type="entry name" value="ALANINE_RACEMASE"/>
    <property type="match status" value="1"/>
</dbReference>
<comment type="catalytic activity">
    <reaction evidence="1 5">
        <text>L-alanine = D-alanine</text>
        <dbReference type="Rhea" id="RHEA:20249"/>
        <dbReference type="ChEBI" id="CHEBI:57416"/>
        <dbReference type="ChEBI" id="CHEBI:57972"/>
        <dbReference type="EC" id="5.1.1.1"/>
    </reaction>
</comment>
<evidence type="ECO:0000313" key="10">
    <source>
        <dbReference type="Proteomes" id="UP000254337"/>
    </source>
</evidence>
<dbReference type="GO" id="GO:0008784">
    <property type="term" value="F:alanine racemase activity"/>
    <property type="evidence" value="ECO:0007669"/>
    <property type="project" value="UniProtKB-UniRule"/>
</dbReference>